<proteinExistence type="predicted"/>
<reference evidence="2 3" key="1">
    <citation type="submission" date="2018-04" db="EMBL/GenBank/DDBJ databases">
        <title>Whole genome sequencing of Morganella morganii AR_0133.</title>
        <authorList>
            <person name="Conlan S."/>
            <person name="Thomas P.J."/>
            <person name="Mullikin J."/>
            <person name="Frank K.M."/>
            <person name="Segre J.A."/>
        </authorList>
    </citation>
    <scope>NUCLEOTIDE SEQUENCE [LARGE SCALE GENOMIC DNA]</scope>
    <source>
        <strain evidence="2 3">AR_0133</strain>
    </source>
</reference>
<evidence type="ECO:0000313" key="3">
    <source>
        <dbReference type="Proteomes" id="UP000244682"/>
    </source>
</evidence>
<keyword evidence="1" id="KW-0812">Transmembrane</keyword>
<protein>
    <submittedName>
        <fullName evidence="2">Uncharacterized protein</fullName>
    </submittedName>
</protein>
<sequence length="222" mass="26573">MIKYKKEVFIFMVLLVVLFFINMNYFNEVVLFSENATQIYYTDENNVFNFIILNSLSFAFISILAFLIVIKLVKPTISRVVLFYTVACFIFLITLSVKKIITTSSVDFYIEKYPLYLVFTYLFCFIISSLVIVITSSTKYRRIIDDMDMRLKYLFILLFQFIWYMPVLFLFRESSLILLFVFILPIIFYNIACLNHFNKNKMIVLWVFVPFIAIFIPFFLKK</sequence>
<accession>A0AAU8ZM61</accession>
<dbReference type="Proteomes" id="UP000244682">
    <property type="component" value="Chromosome"/>
</dbReference>
<feature type="transmembrane region" description="Helical" evidence="1">
    <location>
        <begin position="47"/>
        <end position="69"/>
    </location>
</feature>
<feature type="transmembrane region" description="Helical" evidence="1">
    <location>
        <begin position="202"/>
        <end position="220"/>
    </location>
</feature>
<feature type="transmembrane region" description="Helical" evidence="1">
    <location>
        <begin position="7"/>
        <end position="27"/>
    </location>
</feature>
<feature type="transmembrane region" description="Helical" evidence="1">
    <location>
        <begin position="81"/>
        <end position="101"/>
    </location>
</feature>
<dbReference type="AlphaFoldDB" id="A0AAU8ZM61"/>
<name>A0AAU8ZM61_MORMO</name>
<dbReference type="EMBL" id="CP028956">
    <property type="protein sequence ID" value="AWC93237.1"/>
    <property type="molecule type" value="Genomic_DNA"/>
</dbReference>
<gene>
    <name evidence="2" type="ORF">AM380_06085</name>
</gene>
<feature type="transmembrane region" description="Helical" evidence="1">
    <location>
        <begin position="113"/>
        <end position="133"/>
    </location>
</feature>
<keyword evidence="1" id="KW-1133">Transmembrane helix</keyword>
<evidence type="ECO:0000313" key="2">
    <source>
        <dbReference type="EMBL" id="AWC93237.1"/>
    </source>
</evidence>
<evidence type="ECO:0000256" key="1">
    <source>
        <dbReference type="SAM" id="Phobius"/>
    </source>
</evidence>
<keyword evidence="1" id="KW-0472">Membrane</keyword>
<feature type="transmembrane region" description="Helical" evidence="1">
    <location>
        <begin position="153"/>
        <end position="171"/>
    </location>
</feature>
<organism evidence="2 3">
    <name type="scientific">Morganella morganii</name>
    <name type="common">Proteus morganii</name>
    <dbReference type="NCBI Taxonomy" id="582"/>
    <lineage>
        <taxon>Bacteria</taxon>
        <taxon>Pseudomonadati</taxon>
        <taxon>Pseudomonadota</taxon>
        <taxon>Gammaproteobacteria</taxon>
        <taxon>Enterobacterales</taxon>
        <taxon>Morganellaceae</taxon>
        <taxon>Morganella</taxon>
    </lineage>
</organism>
<feature type="transmembrane region" description="Helical" evidence="1">
    <location>
        <begin position="177"/>
        <end position="195"/>
    </location>
</feature>